<dbReference type="EMBL" id="CAJNOR010000249">
    <property type="protein sequence ID" value="CAF0855074.1"/>
    <property type="molecule type" value="Genomic_DNA"/>
</dbReference>
<dbReference type="Proteomes" id="UP000663828">
    <property type="component" value="Unassembled WGS sequence"/>
</dbReference>
<evidence type="ECO:0000313" key="3">
    <source>
        <dbReference type="Proteomes" id="UP000663828"/>
    </source>
</evidence>
<dbReference type="AlphaFoldDB" id="A0A814E1N9"/>
<dbReference type="InterPro" id="IPR043519">
    <property type="entry name" value="NT_sf"/>
</dbReference>
<dbReference type="Gene3D" id="3.30.460.10">
    <property type="entry name" value="Beta Polymerase, domain 2"/>
    <property type="match status" value="1"/>
</dbReference>
<gene>
    <name evidence="2" type="ORF">EDS130_LOCUS12806</name>
    <name evidence="1" type="ORF">XAT740_LOCUS5685</name>
</gene>
<evidence type="ECO:0000313" key="2">
    <source>
        <dbReference type="EMBL" id="CAF0960143.1"/>
    </source>
</evidence>
<organism evidence="2 4">
    <name type="scientific">Adineta ricciae</name>
    <name type="common">Rotifer</name>
    <dbReference type="NCBI Taxonomy" id="249248"/>
    <lineage>
        <taxon>Eukaryota</taxon>
        <taxon>Metazoa</taxon>
        <taxon>Spiralia</taxon>
        <taxon>Gnathifera</taxon>
        <taxon>Rotifera</taxon>
        <taxon>Eurotatoria</taxon>
        <taxon>Bdelloidea</taxon>
        <taxon>Adinetida</taxon>
        <taxon>Adinetidae</taxon>
        <taxon>Adineta</taxon>
    </lineage>
</organism>
<evidence type="ECO:0000313" key="1">
    <source>
        <dbReference type="EMBL" id="CAF0855074.1"/>
    </source>
</evidence>
<dbReference type="Proteomes" id="UP000663852">
    <property type="component" value="Unassembled WGS sequence"/>
</dbReference>
<dbReference type="SUPFAM" id="SSF81301">
    <property type="entry name" value="Nucleotidyltransferase"/>
    <property type="match status" value="1"/>
</dbReference>
<reference evidence="2" key="1">
    <citation type="submission" date="2021-02" db="EMBL/GenBank/DDBJ databases">
        <authorList>
            <person name="Nowell W R."/>
        </authorList>
    </citation>
    <scope>NUCLEOTIDE SEQUENCE</scope>
</reference>
<evidence type="ECO:0000313" key="4">
    <source>
        <dbReference type="Proteomes" id="UP000663852"/>
    </source>
</evidence>
<name>A0A814E1N9_ADIRI</name>
<evidence type="ECO:0008006" key="5">
    <source>
        <dbReference type="Google" id="ProtNLM"/>
    </source>
</evidence>
<dbReference type="EMBL" id="CAJNOJ010000049">
    <property type="protein sequence ID" value="CAF0960143.1"/>
    <property type="molecule type" value="Genomic_DNA"/>
</dbReference>
<accession>A0A814E1N9</accession>
<dbReference type="OrthoDB" id="10045704at2759"/>
<sequence>MEQEKIIQYLKAFFEKIPERIRGAILIGSFGREEGSLLSDIDIELLVIEDQLDIDEFTNEIVELFKHSEESLIVKHTIWLANQRKLALYHGSELLLTELYLYTELSQFDKYFLGSRITDLNKCILIDHCNVIRPHLETILKLPYDDPQGLIRELVSSIQFTLESTYTAKRRDDPYKYYFLFNIVLHELVRLAYVLDGKIEYNYNPPRSAVNADLLPSMDLTKSDMHMKNLIAFFFQQLDRIDKNEAILTRKAREFCEDLMKRK</sequence>
<comment type="caution">
    <text evidence="2">The sequence shown here is derived from an EMBL/GenBank/DDBJ whole genome shotgun (WGS) entry which is preliminary data.</text>
</comment>
<dbReference type="CDD" id="cd05403">
    <property type="entry name" value="NT_KNTase_like"/>
    <property type="match status" value="1"/>
</dbReference>
<proteinExistence type="predicted"/>
<protein>
    <recommendedName>
        <fullName evidence="5">Polymerase nucleotidyl transferase domain-containing protein</fullName>
    </recommendedName>
</protein>
<keyword evidence="3" id="KW-1185">Reference proteome</keyword>